<feature type="region of interest" description="Disordered" evidence="1">
    <location>
        <begin position="50"/>
        <end position="73"/>
    </location>
</feature>
<evidence type="ECO:0000313" key="2">
    <source>
        <dbReference type="EMBL" id="SEN43570.1"/>
    </source>
</evidence>
<dbReference type="RefSeq" id="WP_090633341.1">
    <property type="nucleotide sequence ID" value="NZ_FOCP01000018.1"/>
</dbReference>
<evidence type="ECO:0000313" key="3">
    <source>
        <dbReference type="Proteomes" id="UP000199459"/>
    </source>
</evidence>
<protein>
    <submittedName>
        <fullName evidence="2">Uncharacterized protein</fullName>
    </submittedName>
</protein>
<organism evidence="2 3">
    <name type="scientific">Nitrosomonas marina</name>
    <dbReference type="NCBI Taxonomy" id="917"/>
    <lineage>
        <taxon>Bacteria</taxon>
        <taxon>Pseudomonadati</taxon>
        <taxon>Pseudomonadota</taxon>
        <taxon>Betaproteobacteria</taxon>
        <taxon>Nitrosomonadales</taxon>
        <taxon>Nitrosomonadaceae</taxon>
        <taxon>Nitrosomonas</taxon>
    </lineage>
</organism>
<dbReference type="Proteomes" id="UP000199459">
    <property type="component" value="Unassembled WGS sequence"/>
</dbReference>
<name>A0A1H8GIE6_9PROT</name>
<reference evidence="2 3" key="1">
    <citation type="submission" date="2016-10" db="EMBL/GenBank/DDBJ databases">
        <authorList>
            <person name="de Groot N.N."/>
        </authorList>
    </citation>
    <scope>NUCLEOTIDE SEQUENCE [LARGE SCALE GENOMIC DNA]</scope>
    <source>
        <strain evidence="2 3">Nm22</strain>
    </source>
</reference>
<sequence length="73" mass="8331">MAEQVRVKIRGIVVTSRYGTLTTGQILRTDAEYARHLVEQCHAGDYMDTAKSDDHQIENKQAKQVKRTKRNGD</sequence>
<evidence type="ECO:0000256" key="1">
    <source>
        <dbReference type="SAM" id="MobiDB-lite"/>
    </source>
</evidence>
<accession>A0A1H8GIE6</accession>
<feature type="compositionally biased region" description="Basic residues" evidence="1">
    <location>
        <begin position="63"/>
        <end position="73"/>
    </location>
</feature>
<feature type="compositionally biased region" description="Basic and acidic residues" evidence="1">
    <location>
        <begin position="50"/>
        <end position="61"/>
    </location>
</feature>
<gene>
    <name evidence="2" type="ORF">SAMN05216325_11832</name>
</gene>
<dbReference type="EMBL" id="FOCP01000018">
    <property type="protein sequence ID" value="SEN43570.1"/>
    <property type="molecule type" value="Genomic_DNA"/>
</dbReference>
<proteinExistence type="predicted"/>
<dbReference type="AlphaFoldDB" id="A0A1H8GIE6"/>